<evidence type="ECO:0000256" key="3">
    <source>
        <dbReference type="SAM" id="Coils"/>
    </source>
</evidence>
<comment type="catalytic activity">
    <reaction evidence="2">
        <text>2 GTP = 3',3'-c-di-GMP + 2 diphosphate</text>
        <dbReference type="Rhea" id="RHEA:24898"/>
        <dbReference type="ChEBI" id="CHEBI:33019"/>
        <dbReference type="ChEBI" id="CHEBI:37565"/>
        <dbReference type="ChEBI" id="CHEBI:58805"/>
        <dbReference type="EC" id="2.7.7.65"/>
    </reaction>
</comment>
<keyword evidence="4" id="KW-0812">Transmembrane</keyword>
<name>A0A1G7WIA7_9RHOO</name>
<dbReference type="NCBIfam" id="TIGR00254">
    <property type="entry name" value="GGDEF"/>
    <property type="match status" value="1"/>
</dbReference>
<dbReference type="Pfam" id="PF00990">
    <property type="entry name" value="GGDEF"/>
    <property type="match status" value="1"/>
</dbReference>
<feature type="transmembrane region" description="Helical" evidence="4">
    <location>
        <begin position="26"/>
        <end position="43"/>
    </location>
</feature>
<dbReference type="InterPro" id="IPR000160">
    <property type="entry name" value="GGDEF_dom"/>
</dbReference>
<dbReference type="InterPro" id="IPR050469">
    <property type="entry name" value="Diguanylate_Cyclase"/>
</dbReference>
<dbReference type="SMART" id="SM00267">
    <property type="entry name" value="GGDEF"/>
    <property type="match status" value="1"/>
</dbReference>
<feature type="transmembrane region" description="Helical" evidence="4">
    <location>
        <begin position="113"/>
        <end position="131"/>
    </location>
</feature>
<organism evidence="6 7">
    <name type="scientific">Propionivibrio dicarboxylicus</name>
    <dbReference type="NCBI Taxonomy" id="83767"/>
    <lineage>
        <taxon>Bacteria</taxon>
        <taxon>Pseudomonadati</taxon>
        <taxon>Pseudomonadota</taxon>
        <taxon>Betaproteobacteria</taxon>
        <taxon>Rhodocyclales</taxon>
        <taxon>Rhodocyclaceae</taxon>
        <taxon>Propionivibrio</taxon>
    </lineage>
</organism>
<dbReference type="RefSeq" id="WP_091932892.1">
    <property type="nucleotide sequence ID" value="NZ_FNCY01000001.1"/>
</dbReference>
<feature type="domain" description="GGDEF" evidence="5">
    <location>
        <begin position="279"/>
        <end position="411"/>
    </location>
</feature>
<evidence type="ECO:0000313" key="6">
    <source>
        <dbReference type="EMBL" id="SDG71721.1"/>
    </source>
</evidence>
<evidence type="ECO:0000256" key="1">
    <source>
        <dbReference type="ARBA" id="ARBA00012528"/>
    </source>
</evidence>
<dbReference type="AlphaFoldDB" id="A0A1G7WIA7"/>
<dbReference type="InterPro" id="IPR043128">
    <property type="entry name" value="Rev_trsase/Diguanyl_cyclase"/>
</dbReference>
<evidence type="ECO:0000313" key="7">
    <source>
        <dbReference type="Proteomes" id="UP000198607"/>
    </source>
</evidence>
<sequence>MRKLAEMLNTRLLAAQVNELAQRERITATLSIAAIAMIGWVHWDAVARLPIVAWSIYMSAVQIMRIAAIGILSRRSPATHNVLLRRNSQIVINVLNGLGWGAIWFVLDTGRIDFLFMFKFGAIAGTTGIALNSLSVILPVYLGFLLSQMGLMTLYLLGSTPFLTPHQQAAFVTGTVVYTIVLCAIARSTARLTKQAMMHEMEREAALIEAKESHLRELDLRKSLQAQSRQIEEANQKLNAANESLQVLARQDALTGVANRRHLVEELERNFQTFHRYANQFSLILLDIDHFKRINDVYGHHTGDLVLKATTARILAGLREIDRMGRWGGEEFLCILPNTGLEEALACAERLRRDLASAALVDSLPALSVTASFGVATCSQDDSIDTLMGRADKALYEAKEKGRNRIVGISALD</sequence>
<keyword evidence="7" id="KW-1185">Reference proteome</keyword>
<keyword evidence="4" id="KW-0472">Membrane</keyword>
<accession>A0A1G7WIA7</accession>
<dbReference type="GO" id="GO:0052621">
    <property type="term" value="F:diguanylate cyclase activity"/>
    <property type="evidence" value="ECO:0007669"/>
    <property type="project" value="UniProtKB-EC"/>
</dbReference>
<feature type="transmembrane region" description="Helical" evidence="4">
    <location>
        <begin position="49"/>
        <end position="69"/>
    </location>
</feature>
<dbReference type="InterPro" id="IPR029787">
    <property type="entry name" value="Nucleotide_cyclase"/>
</dbReference>
<feature type="transmembrane region" description="Helical" evidence="4">
    <location>
        <begin position="90"/>
        <end position="107"/>
    </location>
</feature>
<reference evidence="6 7" key="1">
    <citation type="submission" date="2016-10" db="EMBL/GenBank/DDBJ databases">
        <authorList>
            <person name="de Groot N.N."/>
        </authorList>
    </citation>
    <scope>NUCLEOTIDE SEQUENCE [LARGE SCALE GENOMIC DNA]</scope>
    <source>
        <strain evidence="6 7">DSM 5885</strain>
    </source>
</reference>
<protein>
    <recommendedName>
        <fullName evidence="1">diguanylate cyclase</fullName>
        <ecNumber evidence="1">2.7.7.65</ecNumber>
    </recommendedName>
</protein>
<dbReference type="PANTHER" id="PTHR45138:SF9">
    <property type="entry name" value="DIGUANYLATE CYCLASE DGCM-RELATED"/>
    <property type="match status" value="1"/>
</dbReference>
<dbReference type="PROSITE" id="PS50887">
    <property type="entry name" value="GGDEF"/>
    <property type="match status" value="1"/>
</dbReference>
<evidence type="ECO:0000259" key="5">
    <source>
        <dbReference type="PROSITE" id="PS50887"/>
    </source>
</evidence>
<evidence type="ECO:0000256" key="4">
    <source>
        <dbReference type="SAM" id="Phobius"/>
    </source>
</evidence>
<evidence type="ECO:0000256" key="2">
    <source>
        <dbReference type="ARBA" id="ARBA00034247"/>
    </source>
</evidence>
<dbReference type="OrthoDB" id="9813903at2"/>
<feature type="transmembrane region" description="Helical" evidence="4">
    <location>
        <begin position="138"/>
        <end position="157"/>
    </location>
</feature>
<dbReference type="EMBL" id="FNCY01000001">
    <property type="protein sequence ID" value="SDG71721.1"/>
    <property type="molecule type" value="Genomic_DNA"/>
</dbReference>
<dbReference type="Proteomes" id="UP000198607">
    <property type="component" value="Unassembled WGS sequence"/>
</dbReference>
<dbReference type="SUPFAM" id="SSF55073">
    <property type="entry name" value="Nucleotide cyclase"/>
    <property type="match status" value="1"/>
</dbReference>
<dbReference type="PANTHER" id="PTHR45138">
    <property type="entry name" value="REGULATORY COMPONENTS OF SENSORY TRANSDUCTION SYSTEM"/>
    <property type="match status" value="1"/>
</dbReference>
<dbReference type="STRING" id="83767.SAMN05660652_00530"/>
<dbReference type="Gene3D" id="3.30.70.270">
    <property type="match status" value="1"/>
</dbReference>
<keyword evidence="4" id="KW-1133">Transmembrane helix</keyword>
<gene>
    <name evidence="6" type="ORF">SAMN05660652_00530</name>
</gene>
<proteinExistence type="predicted"/>
<dbReference type="FunFam" id="3.30.70.270:FF:000001">
    <property type="entry name" value="Diguanylate cyclase domain protein"/>
    <property type="match status" value="1"/>
</dbReference>
<feature type="transmembrane region" description="Helical" evidence="4">
    <location>
        <begin position="169"/>
        <end position="190"/>
    </location>
</feature>
<dbReference type="EC" id="2.7.7.65" evidence="1"/>
<dbReference type="CDD" id="cd01949">
    <property type="entry name" value="GGDEF"/>
    <property type="match status" value="1"/>
</dbReference>
<keyword evidence="3" id="KW-0175">Coiled coil</keyword>
<feature type="coiled-coil region" evidence="3">
    <location>
        <begin position="217"/>
        <end position="251"/>
    </location>
</feature>